<gene>
    <name evidence="10" type="ORF">CLV84_3844</name>
</gene>
<feature type="domain" description="TonB-dependent receptor plug" evidence="9">
    <location>
        <begin position="123"/>
        <end position="251"/>
    </location>
</feature>
<dbReference type="PROSITE" id="PS52016">
    <property type="entry name" value="TONB_DEPENDENT_REC_3"/>
    <property type="match status" value="1"/>
</dbReference>
<feature type="signal peptide" evidence="8">
    <location>
        <begin position="1"/>
        <end position="28"/>
    </location>
</feature>
<dbReference type="SUPFAM" id="SSF49464">
    <property type="entry name" value="Carboxypeptidase regulatory domain-like"/>
    <property type="match status" value="1"/>
</dbReference>
<evidence type="ECO:0000259" key="9">
    <source>
        <dbReference type="Pfam" id="PF07715"/>
    </source>
</evidence>
<evidence type="ECO:0000256" key="1">
    <source>
        <dbReference type="ARBA" id="ARBA00004571"/>
    </source>
</evidence>
<comment type="similarity">
    <text evidence="7">Belongs to the TonB-dependent receptor family.</text>
</comment>
<dbReference type="InterPro" id="IPR012910">
    <property type="entry name" value="Plug_dom"/>
</dbReference>
<dbReference type="EMBL" id="PTJC01000007">
    <property type="protein sequence ID" value="PPK84682.1"/>
    <property type="molecule type" value="Genomic_DNA"/>
</dbReference>
<dbReference type="NCBIfam" id="TIGR04057">
    <property type="entry name" value="SusC_RagA_signa"/>
    <property type="match status" value="1"/>
</dbReference>
<evidence type="ECO:0000256" key="6">
    <source>
        <dbReference type="ARBA" id="ARBA00023237"/>
    </source>
</evidence>
<evidence type="ECO:0000256" key="3">
    <source>
        <dbReference type="ARBA" id="ARBA00022452"/>
    </source>
</evidence>
<dbReference type="RefSeq" id="WP_104421400.1">
    <property type="nucleotide sequence ID" value="NZ_PTJC01000007.1"/>
</dbReference>
<dbReference type="Gene3D" id="2.40.170.20">
    <property type="entry name" value="TonB-dependent receptor, beta-barrel domain"/>
    <property type="match status" value="1"/>
</dbReference>
<proteinExistence type="inferred from homology"/>
<dbReference type="InterPro" id="IPR008969">
    <property type="entry name" value="CarboxyPept-like_regulatory"/>
</dbReference>
<evidence type="ECO:0000256" key="4">
    <source>
        <dbReference type="ARBA" id="ARBA00022692"/>
    </source>
</evidence>
<evidence type="ECO:0000313" key="10">
    <source>
        <dbReference type="EMBL" id="PPK84682.1"/>
    </source>
</evidence>
<organism evidence="10 11">
    <name type="scientific">Neolewinella xylanilytica</name>
    <dbReference type="NCBI Taxonomy" id="1514080"/>
    <lineage>
        <taxon>Bacteria</taxon>
        <taxon>Pseudomonadati</taxon>
        <taxon>Bacteroidota</taxon>
        <taxon>Saprospiria</taxon>
        <taxon>Saprospirales</taxon>
        <taxon>Lewinellaceae</taxon>
        <taxon>Neolewinella</taxon>
    </lineage>
</organism>
<comment type="subcellular location">
    <subcellularLocation>
        <location evidence="1 7">Cell outer membrane</location>
        <topology evidence="1 7">Multi-pass membrane protein</topology>
    </subcellularLocation>
</comment>
<dbReference type="Gene3D" id="2.60.40.1120">
    <property type="entry name" value="Carboxypeptidase-like, regulatory domain"/>
    <property type="match status" value="1"/>
</dbReference>
<evidence type="ECO:0000256" key="5">
    <source>
        <dbReference type="ARBA" id="ARBA00023136"/>
    </source>
</evidence>
<dbReference type="Gene3D" id="2.170.130.10">
    <property type="entry name" value="TonB-dependent receptor, plug domain"/>
    <property type="match status" value="1"/>
</dbReference>
<dbReference type="InterPro" id="IPR036942">
    <property type="entry name" value="Beta-barrel_TonB_sf"/>
</dbReference>
<dbReference type="AlphaFoldDB" id="A0A2S6I146"/>
<dbReference type="Pfam" id="PF13715">
    <property type="entry name" value="CarbopepD_reg_2"/>
    <property type="match status" value="1"/>
</dbReference>
<evidence type="ECO:0000256" key="8">
    <source>
        <dbReference type="SAM" id="SignalP"/>
    </source>
</evidence>
<keyword evidence="8" id="KW-0732">Signal</keyword>
<dbReference type="Proteomes" id="UP000237662">
    <property type="component" value="Unassembled WGS sequence"/>
</dbReference>
<dbReference type="OrthoDB" id="9768177at2"/>
<dbReference type="SUPFAM" id="SSF56935">
    <property type="entry name" value="Porins"/>
    <property type="match status" value="1"/>
</dbReference>
<dbReference type="InterPro" id="IPR023996">
    <property type="entry name" value="TonB-dep_OMP_SusC/RagA"/>
</dbReference>
<sequence>MKHPIAPGRPLRQLALLVLFLAAAGLSAQVTVTGRVTEAAGGEALIGVSVVEQGTANGTVTDIDGNFRLTVSEPEATLVTTYVGYEPQEVALAGRSQLEITLREGVNLDEVVVTALGLKREKKALGYAVEEVSGDDIDAVRPVNMLSGLSGKVAGLTVTNASNGLTSSSRVVIRGENSLNINANGPLIVVDGIPINNEIYGVGGGSTSQSDLPSDYGNGAAEINPADIASVSVLKGAAASALYGSRAANGVLLITTKSGERQEGLGINFSSNTTWSSPLVLPDQQTQYGGGWGLAYASDFGTNFGPAFDEGLQIEQDGSPLPGAQPFVQRYNIADFFQTGFTTTNQLAISGGSDRGNFRLSYGNSQSEGIVPNTDLDRNTISLNTEYRPADWLTIDLSGNYIKSESGNVPVSGYGSQGLMYVLLWNYNNADMDWYRDYWAEGGEDREQTYIFTWADNPYLIAYENLNGFEKDRLFGRISATAQITPDLSLLLRGGTDYFDDLRTSRRPVGAQRYANGMYREQNVNFRETNLDFLLTYTKRFGEFSAVVSGGGNRRDEEYRENFIEGRGLAVPGIYNLQNINVNPTTRRILLPKRVNSLYAFANLGYRDFLYLDVTARNDWSSALPEANNSYFYPSASLSFLPSEIFDLGDAVDYLKLRANIAQVGNDTRAFSLIKTYEFATLPNSVSSPSELPNANLKPERTNSVEVGLTTELFERRLRFDFTYYNSLTKDQIIRAGISPASGFNSTVVNAGEIETNGVEVALGVSPFRNPEGFSWDLNANFTRSRSVVNALAPGIETFIVANGPDGTTVEARVGGRMGDIYGQVFNRTEDGRIIYGSNGLPEVSTDRRTIGNYNPDFTVGLSTDLSYRGVFAHALLDIRSGGRIYSYTNAIGAETGLLQHSLPGRTEGIVGDGVTRDDDGNFVENATVVAPETWYYGGYYRRDNVEANSFDASFAKLREVTLGYRLPQRWLEGIGVANASIAFVGQNVALWTDVPNIDPEAFALNGGTLVPGFEVTQLPSTKSFGFRLNLGF</sequence>
<dbReference type="InterPro" id="IPR039426">
    <property type="entry name" value="TonB-dep_rcpt-like"/>
</dbReference>
<dbReference type="GO" id="GO:0009279">
    <property type="term" value="C:cell outer membrane"/>
    <property type="evidence" value="ECO:0007669"/>
    <property type="project" value="UniProtKB-SubCell"/>
</dbReference>
<evidence type="ECO:0000313" key="11">
    <source>
        <dbReference type="Proteomes" id="UP000237662"/>
    </source>
</evidence>
<keyword evidence="2 7" id="KW-0813">Transport</keyword>
<name>A0A2S6I146_9BACT</name>
<reference evidence="10 11" key="1">
    <citation type="submission" date="2018-02" db="EMBL/GenBank/DDBJ databases">
        <title>Genomic Encyclopedia of Archaeal and Bacterial Type Strains, Phase II (KMG-II): from individual species to whole genera.</title>
        <authorList>
            <person name="Goeker M."/>
        </authorList>
    </citation>
    <scope>NUCLEOTIDE SEQUENCE [LARGE SCALE GENOMIC DNA]</scope>
    <source>
        <strain evidence="10 11">DSM 29526</strain>
    </source>
</reference>
<keyword evidence="11" id="KW-1185">Reference proteome</keyword>
<keyword evidence="4 7" id="KW-0812">Transmembrane</keyword>
<accession>A0A2S6I146</accession>
<dbReference type="InterPro" id="IPR023997">
    <property type="entry name" value="TonB-dep_OMP_SusC/RagA_CS"/>
</dbReference>
<comment type="caution">
    <text evidence="10">The sequence shown here is derived from an EMBL/GenBank/DDBJ whole genome shotgun (WGS) entry which is preliminary data.</text>
</comment>
<dbReference type="Pfam" id="PF07715">
    <property type="entry name" value="Plug"/>
    <property type="match status" value="1"/>
</dbReference>
<evidence type="ECO:0000256" key="7">
    <source>
        <dbReference type="PROSITE-ProRule" id="PRU01360"/>
    </source>
</evidence>
<dbReference type="NCBIfam" id="TIGR04056">
    <property type="entry name" value="OMP_RagA_SusC"/>
    <property type="match status" value="1"/>
</dbReference>
<evidence type="ECO:0000256" key="2">
    <source>
        <dbReference type="ARBA" id="ARBA00022448"/>
    </source>
</evidence>
<protein>
    <submittedName>
        <fullName evidence="10">TonB-linked SusC/RagA family outer membrane protein</fullName>
    </submittedName>
</protein>
<keyword evidence="5 7" id="KW-0472">Membrane</keyword>
<keyword evidence="3 7" id="KW-1134">Transmembrane beta strand</keyword>
<keyword evidence="6 7" id="KW-0998">Cell outer membrane</keyword>
<dbReference type="InterPro" id="IPR037066">
    <property type="entry name" value="Plug_dom_sf"/>
</dbReference>
<feature type="chain" id="PRO_5015434974" evidence="8">
    <location>
        <begin position="29"/>
        <end position="1033"/>
    </location>
</feature>